<dbReference type="CDD" id="cd02183">
    <property type="entry name" value="GH16_fungal_CRH1_transglycosylase"/>
    <property type="match status" value="1"/>
</dbReference>
<evidence type="ECO:0000256" key="3">
    <source>
        <dbReference type="ARBA" id="ARBA00012729"/>
    </source>
</evidence>
<dbReference type="GeneID" id="80905711"/>
<comment type="caution">
    <text evidence="16">The sequence shown here is derived from an EMBL/GenBank/DDBJ whole genome shotgun (WGS) entry which is preliminary data.</text>
</comment>
<evidence type="ECO:0000256" key="1">
    <source>
        <dbReference type="ARBA" id="ARBA00000822"/>
    </source>
</evidence>
<evidence type="ECO:0000256" key="4">
    <source>
        <dbReference type="ARBA" id="ARBA00022676"/>
    </source>
</evidence>
<reference evidence="16" key="1">
    <citation type="submission" date="2022-10" db="EMBL/GenBank/DDBJ databases">
        <title>Tapping the CABI collections for fungal endophytes: first genome assemblies for Collariella, Neodidymelliopsis, Ascochyta clinopodiicola, Didymella pomorum, Didymosphaeria variabile, Neocosmospora piperis and Neocucurbitaria cava.</title>
        <authorList>
            <person name="Hill R."/>
        </authorList>
    </citation>
    <scope>NUCLEOTIDE SEQUENCE</scope>
    <source>
        <strain evidence="16">IMI 356815</strain>
    </source>
</reference>
<keyword evidence="17" id="KW-1185">Reference proteome</keyword>
<feature type="domain" description="GH16" evidence="15">
    <location>
        <begin position="24"/>
        <end position="236"/>
    </location>
</feature>
<keyword evidence="9" id="KW-0325">Glycoprotein</keyword>
<dbReference type="GO" id="GO:0009277">
    <property type="term" value="C:fungal-type cell wall"/>
    <property type="evidence" value="ECO:0007669"/>
    <property type="project" value="TreeGrafter"/>
</dbReference>
<dbReference type="GO" id="GO:0031505">
    <property type="term" value="P:fungal-type cell wall organization"/>
    <property type="evidence" value="ECO:0007669"/>
    <property type="project" value="TreeGrafter"/>
</dbReference>
<proteinExistence type="inferred from homology"/>
<dbReference type="OrthoDB" id="4781at2759"/>
<gene>
    <name evidence="16" type="ORF">N0V89_002181</name>
</gene>
<dbReference type="InterPro" id="IPR013320">
    <property type="entry name" value="ConA-like_dom_sf"/>
</dbReference>
<dbReference type="RefSeq" id="XP_056074464.1">
    <property type="nucleotide sequence ID" value="XM_056210991.1"/>
</dbReference>
<evidence type="ECO:0000256" key="2">
    <source>
        <dbReference type="ARBA" id="ARBA00004370"/>
    </source>
</evidence>
<name>A0A9W9CE53_9PLEO</name>
<dbReference type="GO" id="GO:0016757">
    <property type="term" value="F:glycosyltransferase activity"/>
    <property type="evidence" value="ECO:0007669"/>
    <property type="project" value="UniProtKB-KW"/>
</dbReference>
<keyword evidence="4" id="KW-0328">Glycosyltransferase</keyword>
<evidence type="ECO:0000256" key="9">
    <source>
        <dbReference type="ARBA" id="ARBA00023180"/>
    </source>
</evidence>
<evidence type="ECO:0000313" key="16">
    <source>
        <dbReference type="EMBL" id="KAJ4357605.1"/>
    </source>
</evidence>
<keyword evidence="8 13" id="KW-0472">Membrane</keyword>
<dbReference type="AlphaFoldDB" id="A0A9W9CE53"/>
<evidence type="ECO:0000256" key="8">
    <source>
        <dbReference type="ARBA" id="ARBA00023136"/>
    </source>
</evidence>
<evidence type="ECO:0000313" key="17">
    <source>
        <dbReference type="Proteomes" id="UP001140513"/>
    </source>
</evidence>
<keyword evidence="11" id="KW-0961">Cell wall biogenesis/degradation</keyword>
<comment type="similarity">
    <text evidence="12">Belongs to the glycosyl hydrolase 16 family. CRH1 subfamily.</text>
</comment>
<feature type="chain" id="PRO_5040778998" description="chitinase" evidence="14">
    <location>
        <begin position="23"/>
        <end position="375"/>
    </location>
</feature>
<dbReference type="Gene3D" id="2.60.120.200">
    <property type="match status" value="1"/>
</dbReference>
<dbReference type="GO" id="GO:0016020">
    <property type="term" value="C:membrane"/>
    <property type="evidence" value="ECO:0007669"/>
    <property type="project" value="UniProtKB-SubCell"/>
</dbReference>
<keyword evidence="13" id="KW-1133">Transmembrane helix</keyword>
<evidence type="ECO:0000256" key="6">
    <source>
        <dbReference type="ARBA" id="ARBA00022729"/>
    </source>
</evidence>
<evidence type="ECO:0000256" key="5">
    <source>
        <dbReference type="ARBA" id="ARBA00022679"/>
    </source>
</evidence>
<dbReference type="PANTHER" id="PTHR10963">
    <property type="entry name" value="GLYCOSYL HYDROLASE-RELATED"/>
    <property type="match status" value="1"/>
</dbReference>
<keyword evidence="6 14" id="KW-0732">Signal</keyword>
<protein>
    <recommendedName>
        <fullName evidence="3">chitinase</fullName>
        <ecNumber evidence="3">3.2.1.14</ecNumber>
    </recommendedName>
</protein>
<dbReference type="PROSITE" id="PS51762">
    <property type="entry name" value="GH16_2"/>
    <property type="match status" value="1"/>
</dbReference>
<evidence type="ECO:0000256" key="14">
    <source>
        <dbReference type="SAM" id="SignalP"/>
    </source>
</evidence>
<dbReference type="InterPro" id="IPR000757">
    <property type="entry name" value="Beta-glucanase-like"/>
</dbReference>
<evidence type="ECO:0000256" key="11">
    <source>
        <dbReference type="ARBA" id="ARBA00023316"/>
    </source>
</evidence>
<evidence type="ECO:0000259" key="15">
    <source>
        <dbReference type="PROSITE" id="PS51762"/>
    </source>
</evidence>
<evidence type="ECO:0000256" key="7">
    <source>
        <dbReference type="ARBA" id="ARBA00022801"/>
    </source>
</evidence>
<evidence type="ECO:0000256" key="10">
    <source>
        <dbReference type="ARBA" id="ARBA00023295"/>
    </source>
</evidence>
<keyword evidence="10" id="KW-0326">Glycosidase</keyword>
<keyword evidence="7" id="KW-0378">Hydrolase</keyword>
<dbReference type="Proteomes" id="UP001140513">
    <property type="component" value="Unassembled WGS sequence"/>
</dbReference>
<keyword evidence="5" id="KW-0808">Transferase</keyword>
<evidence type="ECO:0000256" key="12">
    <source>
        <dbReference type="ARBA" id="ARBA00038074"/>
    </source>
</evidence>
<dbReference type="GO" id="GO:0008843">
    <property type="term" value="F:endochitinase activity"/>
    <property type="evidence" value="ECO:0007669"/>
    <property type="project" value="UniProtKB-EC"/>
</dbReference>
<dbReference type="Pfam" id="PF00722">
    <property type="entry name" value="Glyco_hydro_16"/>
    <property type="match status" value="1"/>
</dbReference>
<dbReference type="GO" id="GO:0005975">
    <property type="term" value="P:carbohydrate metabolic process"/>
    <property type="evidence" value="ECO:0007669"/>
    <property type="project" value="InterPro"/>
</dbReference>
<comment type="catalytic activity">
    <reaction evidence="1">
        <text>Random endo-hydrolysis of N-acetyl-beta-D-glucosaminide (1-&gt;4)-beta-linkages in chitin and chitodextrins.</text>
        <dbReference type="EC" id="3.2.1.14"/>
    </reaction>
</comment>
<dbReference type="EC" id="3.2.1.14" evidence="3"/>
<keyword evidence="13" id="KW-0812">Transmembrane</keyword>
<dbReference type="EMBL" id="JAPEUX010000002">
    <property type="protein sequence ID" value="KAJ4357605.1"/>
    <property type="molecule type" value="Genomic_DNA"/>
</dbReference>
<dbReference type="PANTHER" id="PTHR10963:SF27">
    <property type="entry name" value="GLYCOSIDASE-RELATED"/>
    <property type="match status" value="1"/>
</dbReference>
<organism evidence="16 17">
    <name type="scientific">Didymosphaeria variabile</name>
    <dbReference type="NCBI Taxonomy" id="1932322"/>
    <lineage>
        <taxon>Eukaryota</taxon>
        <taxon>Fungi</taxon>
        <taxon>Dikarya</taxon>
        <taxon>Ascomycota</taxon>
        <taxon>Pezizomycotina</taxon>
        <taxon>Dothideomycetes</taxon>
        <taxon>Pleosporomycetidae</taxon>
        <taxon>Pleosporales</taxon>
        <taxon>Massarineae</taxon>
        <taxon>Didymosphaeriaceae</taxon>
        <taxon>Didymosphaeria</taxon>
    </lineage>
</organism>
<evidence type="ECO:0000256" key="13">
    <source>
        <dbReference type="SAM" id="Phobius"/>
    </source>
</evidence>
<comment type="subcellular location">
    <subcellularLocation>
        <location evidence="2">Membrane</location>
    </subcellularLocation>
</comment>
<dbReference type="SUPFAM" id="SSF49899">
    <property type="entry name" value="Concanavalin A-like lectins/glucanases"/>
    <property type="match status" value="1"/>
</dbReference>
<sequence>MYSFALSAAALLASSLLPTALAQTSTTCNPLSEKNCPDMAALGGNSTFDFSKTWNPDVWVQKNQGTVEHTDNYTAFTVQYQGDSPTILSSFYIFFGRVEIVMKAAPGQGIVSSAILQSECLDEIDWEFLGTNTTHALTNYFGKGNTTDYTRGKDFKMKSAPQDDYHNYTIDWTKERIQWYIDDEMVRELKYEDALGGKNYPQTPMNVRLGAWSGGDVDNNNKYTVDWAGGPTDFSKAPFTMTVQTVYVQDYTTAKEYNWDNMDSSGDWEKVGVVKLADNEKSTTMEEIEKPHGVTNRWSALSKTAKIAIIASVAGAVAIIAAIILFCCIKQRRAGRKEYAAYQANVDKEAVDLIQHRQDWQASHTASRMSKYTRI</sequence>
<feature type="signal peptide" evidence="14">
    <location>
        <begin position="1"/>
        <end position="22"/>
    </location>
</feature>
<feature type="transmembrane region" description="Helical" evidence="13">
    <location>
        <begin position="307"/>
        <end position="329"/>
    </location>
</feature>
<accession>A0A9W9CE53</accession>
<dbReference type="InterPro" id="IPR050546">
    <property type="entry name" value="Glycosyl_Hydrlase_16"/>
</dbReference>